<feature type="transmembrane region" description="Helical" evidence="6">
    <location>
        <begin position="6"/>
        <end position="24"/>
    </location>
</feature>
<dbReference type="AlphaFoldDB" id="A0A927FHC4"/>
<keyword evidence="5 6" id="KW-0472">Membrane</keyword>
<evidence type="ECO:0000259" key="7">
    <source>
        <dbReference type="Pfam" id="PF00482"/>
    </source>
</evidence>
<evidence type="ECO:0000256" key="1">
    <source>
        <dbReference type="ARBA" id="ARBA00004651"/>
    </source>
</evidence>
<keyword evidence="9" id="KW-1185">Reference proteome</keyword>
<reference evidence="8" key="1">
    <citation type="submission" date="2020-09" db="EMBL/GenBank/DDBJ databases">
        <title>Genome seq and assembly of Limnohabitants sp.</title>
        <authorList>
            <person name="Chhetri G."/>
        </authorList>
    </citation>
    <scope>NUCLEOTIDE SEQUENCE</scope>
    <source>
        <strain evidence="8">JUR4</strain>
    </source>
</reference>
<organism evidence="8 9">
    <name type="scientific">Limnohabitans radicicola</name>
    <dbReference type="NCBI Taxonomy" id="2771427"/>
    <lineage>
        <taxon>Bacteria</taxon>
        <taxon>Pseudomonadati</taxon>
        <taxon>Pseudomonadota</taxon>
        <taxon>Betaproteobacteria</taxon>
        <taxon>Burkholderiales</taxon>
        <taxon>Comamonadaceae</taxon>
        <taxon>Limnohabitans</taxon>
    </lineage>
</organism>
<dbReference type="Proteomes" id="UP000647424">
    <property type="component" value="Unassembled WGS sequence"/>
</dbReference>
<evidence type="ECO:0000256" key="4">
    <source>
        <dbReference type="ARBA" id="ARBA00022989"/>
    </source>
</evidence>
<protein>
    <submittedName>
        <fullName evidence="8">Type II secretion system F family protein</fullName>
    </submittedName>
</protein>
<dbReference type="GO" id="GO:0005886">
    <property type="term" value="C:plasma membrane"/>
    <property type="evidence" value="ECO:0007669"/>
    <property type="project" value="UniProtKB-SubCell"/>
</dbReference>
<evidence type="ECO:0000256" key="2">
    <source>
        <dbReference type="ARBA" id="ARBA00022475"/>
    </source>
</evidence>
<keyword evidence="2" id="KW-1003">Cell membrane</keyword>
<evidence type="ECO:0000256" key="6">
    <source>
        <dbReference type="SAM" id="Phobius"/>
    </source>
</evidence>
<feature type="transmembrane region" description="Helical" evidence="6">
    <location>
        <begin position="102"/>
        <end position="125"/>
    </location>
</feature>
<dbReference type="Pfam" id="PF00482">
    <property type="entry name" value="T2SSF"/>
    <property type="match status" value="1"/>
</dbReference>
<evidence type="ECO:0000256" key="3">
    <source>
        <dbReference type="ARBA" id="ARBA00022692"/>
    </source>
</evidence>
<feature type="transmembrane region" description="Helical" evidence="6">
    <location>
        <begin position="137"/>
        <end position="155"/>
    </location>
</feature>
<accession>A0A927FHC4</accession>
<evidence type="ECO:0000313" key="9">
    <source>
        <dbReference type="Proteomes" id="UP000647424"/>
    </source>
</evidence>
<feature type="transmembrane region" description="Helical" evidence="6">
    <location>
        <begin position="285"/>
        <end position="307"/>
    </location>
</feature>
<name>A0A927FHC4_9BURK</name>
<evidence type="ECO:0000256" key="5">
    <source>
        <dbReference type="ARBA" id="ARBA00023136"/>
    </source>
</evidence>
<keyword evidence="4 6" id="KW-1133">Transmembrane helix</keyword>
<feature type="domain" description="Type II secretion system protein GspF" evidence="7">
    <location>
        <begin position="174"/>
        <end position="302"/>
    </location>
</feature>
<dbReference type="RefSeq" id="WP_191819068.1">
    <property type="nucleotide sequence ID" value="NZ_JACYFT010000002.1"/>
</dbReference>
<evidence type="ECO:0000313" key="8">
    <source>
        <dbReference type="EMBL" id="MBD8050567.1"/>
    </source>
</evidence>
<dbReference type="PANTHER" id="PTHR35007">
    <property type="entry name" value="INTEGRAL MEMBRANE PROTEIN-RELATED"/>
    <property type="match status" value="1"/>
</dbReference>
<dbReference type="InterPro" id="IPR018076">
    <property type="entry name" value="T2SS_GspF_dom"/>
</dbReference>
<comment type="subcellular location">
    <subcellularLocation>
        <location evidence="1">Cell membrane</location>
        <topology evidence="1">Multi-pass membrane protein</topology>
    </subcellularLocation>
</comment>
<keyword evidence="3 6" id="KW-0812">Transmembrane</keyword>
<dbReference type="EMBL" id="JACYFT010000002">
    <property type="protein sequence ID" value="MBD8050567.1"/>
    <property type="molecule type" value="Genomic_DNA"/>
</dbReference>
<sequence>MNWLNIVLALCIFMTVVSTSYWMLQRWVPDAGDRRLQLLAKPSGSRMSAWWHQVQPRLGALLHWLSDWATPPEVSSASHNPAPHLLRQRLVHAGIRQPQAPIVFYGLKTALCLLLPAVAYGFWWAVSASAPAGLSRLAFLLLACATGYYLPDVLLQWQISRRQARLFRGLPDALDLLRVCVQAGLGLDAAIERVGRDMQLSHGGISGEFALTSLELRAGLSRAAALQHLSDRIGLQSIESLVAVLIQADRFGSSISDALVLYSQTLRTQRRLMAEEAAAKLPVKLLIPLIFCIFPSLLTVLLGPVVISFQQHFQGVGG</sequence>
<comment type="caution">
    <text evidence="8">The sequence shown here is derived from an EMBL/GenBank/DDBJ whole genome shotgun (WGS) entry which is preliminary data.</text>
</comment>
<dbReference type="PANTHER" id="PTHR35007:SF2">
    <property type="entry name" value="PILUS ASSEMBLE PROTEIN"/>
    <property type="match status" value="1"/>
</dbReference>
<gene>
    <name evidence="8" type="ORF">IC609_08415</name>
</gene>
<proteinExistence type="predicted"/>